<reference evidence="6 7" key="2">
    <citation type="submission" date="2018-11" db="EMBL/GenBank/DDBJ databases">
        <authorList>
            <consortium name="Pathogen Informatics"/>
        </authorList>
    </citation>
    <scope>NUCLEOTIDE SEQUENCE [LARGE SCALE GENOMIC DNA]</scope>
    <source>
        <strain evidence="6 7">Egypt</strain>
    </source>
</reference>
<evidence type="ECO:0000256" key="2">
    <source>
        <dbReference type="ARBA" id="ARBA00022771"/>
    </source>
</evidence>
<dbReference type="Gene3D" id="1.25.40.10">
    <property type="entry name" value="Tetratricopeptide repeat domain"/>
    <property type="match status" value="1"/>
</dbReference>
<proteinExistence type="predicted"/>
<dbReference type="AlphaFoldDB" id="A0A182ZZG3"/>
<sequence>MFVRSPIFSLAFGAFAKLYEDEACLANHKAFVWSKLSEFCITLHTSRKNVCNLLSRADVAGTNRLTAALSCTICKAPYFHPIVLFCGHSFCRKCVDARLSCQCCSASTTSGELSDCILLTKTIRHFFPNVASLYQRVDELCTLTARGHYTEALTAVDQLLEQYPNHARCLQIKVDVCLLNSDYETALSIIDKQIGQVSPVPKVYFFVVKCYANATQWFCHKGRALKGLGRRRLALEYFFKCFTLFPYSDCLRSEIMLILDEVITNADVAQWKNIVELCTTESAPVLDVLTVELFCLNVNGI</sequence>
<dbReference type="SUPFAM" id="SSF57850">
    <property type="entry name" value="RING/U-box"/>
    <property type="match status" value="1"/>
</dbReference>
<gene>
    <name evidence="6" type="ORF">ECPE_LOCUS98</name>
</gene>
<evidence type="ECO:0000259" key="5">
    <source>
        <dbReference type="PROSITE" id="PS50089"/>
    </source>
</evidence>
<keyword evidence="3" id="KW-0862">Zinc</keyword>
<dbReference type="InterPro" id="IPR013083">
    <property type="entry name" value="Znf_RING/FYVE/PHD"/>
</dbReference>
<evidence type="ECO:0000313" key="6">
    <source>
        <dbReference type="EMBL" id="VDP18694.1"/>
    </source>
</evidence>
<dbReference type="SMART" id="SM00184">
    <property type="entry name" value="RING"/>
    <property type="match status" value="1"/>
</dbReference>
<accession>A0A182ZZG3</accession>
<dbReference type="GO" id="GO:0061630">
    <property type="term" value="F:ubiquitin protein ligase activity"/>
    <property type="evidence" value="ECO:0007669"/>
    <property type="project" value="TreeGrafter"/>
</dbReference>
<keyword evidence="7" id="KW-1185">Reference proteome</keyword>
<dbReference type="GO" id="GO:0008270">
    <property type="term" value="F:zinc ion binding"/>
    <property type="evidence" value="ECO:0007669"/>
    <property type="project" value="UniProtKB-KW"/>
</dbReference>
<dbReference type="PANTHER" id="PTHR23327">
    <property type="entry name" value="RING FINGER PROTEIN 127"/>
    <property type="match status" value="1"/>
</dbReference>
<dbReference type="OrthoDB" id="6271571at2759"/>
<dbReference type="GO" id="GO:0005737">
    <property type="term" value="C:cytoplasm"/>
    <property type="evidence" value="ECO:0007669"/>
    <property type="project" value="UniProtKB-ARBA"/>
</dbReference>
<feature type="domain" description="RING-type" evidence="5">
    <location>
        <begin position="71"/>
        <end position="105"/>
    </location>
</feature>
<dbReference type="InterPro" id="IPR017907">
    <property type="entry name" value="Znf_RING_CS"/>
</dbReference>
<dbReference type="Proteomes" id="UP000272942">
    <property type="component" value="Unassembled WGS sequence"/>
</dbReference>
<dbReference type="PROSITE" id="PS00518">
    <property type="entry name" value="ZF_RING_1"/>
    <property type="match status" value="1"/>
</dbReference>
<dbReference type="InterPro" id="IPR001841">
    <property type="entry name" value="Znf_RING"/>
</dbReference>
<dbReference type="SUPFAM" id="SSF48452">
    <property type="entry name" value="TPR-like"/>
    <property type="match status" value="1"/>
</dbReference>
<dbReference type="PROSITE" id="PS50089">
    <property type="entry name" value="ZF_RING_2"/>
    <property type="match status" value="1"/>
</dbReference>
<protein>
    <submittedName>
        <fullName evidence="8">RING-type domain-containing protein</fullName>
    </submittedName>
</protein>
<evidence type="ECO:0000256" key="1">
    <source>
        <dbReference type="ARBA" id="ARBA00022723"/>
    </source>
</evidence>
<dbReference type="Gene3D" id="3.30.40.10">
    <property type="entry name" value="Zinc/RING finger domain, C3HC4 (zinc finger)"/>
    <property type="match status" value="1"/>
</dbReference>
<evidence type="ECO:0000313" key="8">
    <source>
        <dbReference type="WBParaSite" id="ECPE_0000009701-mRNA-1"/>
    </source>
</evidence>
<keyword evidence="1" id="KW-0479">Metal-binding</keyword>
<organism evidence="8">
    <name type="scientific">Echinostoma caproni</name>
    <dbReference type="NCBI Taxonomy" id="27848"/>
    <lineage>
        <taxon>Eukaryota</taxon>
        <taxon>Metazoa</taxon>
        <taxon>Spiralia</taxon>
        <taxon>Lophotrochozoa</taxon>
        <taxon>Platyhelminthes</taxon>
        <taxon>Trematoda</taxon>
        <taxon>Digenea</taxon>
        <taxon>Plagiorchiida</taxon>
        <taxon>Echinostomata</taxon>
        <taxon>Echinostomatoidea</taxon>
        <taxon>Echinostomatidae</taxon>
        <taxon>Echinostoma</taxon>
    </lineage>
</organism>
<dbReference type="PANTHER" id="PTHR23327:SF42">
    <property type="entry name" value="LON PEPTIDASE N-TERMINAL DOMAIN AND RING FINGER PROTEIN C14F5.10C"/>
    <property type="match status" value="1"/>
</dbReference>
<evidence type="ECO:0000313" key="7">
    <source>
        <dbReference type="Proteomes" id="UP000272942"/>
    </source>
</evidence>
<keyword evidence="2 4" id="KW-0863">Zinc-finger</keyword>
<evidence type="ECO:0000256" key="3">
    <source>
        <dbReference type="ARBA" id="ARBA00022833"/>
    </source>
</evidence>
<dbReference type="InterPro" id="IPR011990">
    <property type="entry name" value="TPR-like_helical_dom_sf"/>
</dbReference>
<dbReference type="WBParaSite" id="ECPE_0000009701-mRNA-1">
    <property type="protein sequence ID" value="ECPE_0000009701-mRNA-1"/>
    <property type="gene ID" value="ECPE_0000009701"/>
</dbReference>
<name>A0A182ZZG3_9TREM</name>
<dbReference type="EMBL" id="UZAN01000253">
    <property type="protein sequence ID" value="VDP18694.1"/>
    <property type="molecule type" value="Genomic_DNA"/>
</dbReference>
<evidence type="ECO:0000256" key="4">
    <source>
        <dbReference type="PROSITE-ProRule" id="PRU00175"/>
    </source>
</evidence>
<reference evidence="8" key="1">
    <citation type="submission" date="2016-06" db="UniProtKB">
        <authorList>
            <consortium name="WormBaseParasite"/>
        </authorList>
    </citation>
    <scope>IDENTIFICATION</scope>
</reference>